<evidence type="ECO:0000256" key="6">
    <source>
        <dbReference type="PROSITE-ProRule" id="PRU00221"/>
    </source>
</evidence>
<organism evidence="7 8">
    <name type="scientific">Anabarilius grahami</name>
    <name type="common">Kanglang fish</name>
    <name type="synonym">Barilius grahami</name>
    <dbReference type="NCBI Taxonomy" id="495550"/>
    <lineage>
        <taxon>Eukaryota</taxon>
        <taxon>Metazoa</taxon>
        <taxon>Chordata</taxon>
        <taxon>Craniata</taxon>
        <taxon>Vertebrata</taxon>
        <taxon>Euteleostomi</taxon>
        <taxon>Actinopterygii</taxon>
        <taxon>Neopterygii</taxon>
        <taxon>Teleostei</taxon>
        <taxon>Ostariophysi</taxon>
        <taxon>Cypriniformes</taxon>
        <taxon>Xenocyprididae</taxon>
        <taxon>Xenocypridinae</taxon>
        <taxon>Xenocypridinae incertae sedis</taxon>
        <taxon>Anabarilius</taxon>
    </lineage>
</organism>
<evidence type="ECO:0000256" key="4">
    <source>
        <dbReference type="ARBA" id="ARBA00023224"/>
    </source>
</evidence>
<dbReference type="PROSITE" id="PS50082">
    <property type="entry name" value="WD_REPEATS_2"/>
    <property type="match status" value="5"/>
</dbReference>
<dbReference type="CDD" id="cd00200">
    <property type="entry name" value="WD40"/>
    <property type="match status" value="1"/>
</dbReference>
<evidence type="ECO:0000256" key="3">
    <source>
        <dbReference type="ARBA" id="ARBA00022737"/>
    </source>
</evidence>
<protein>
    <submittedName>
        <fullName evidence="7">Guanine nucleotide-binding protein subunit beta-5a</fullName>
    </submittedName>
</protein>
<dbReference type="GO" id="GO:0007165">
    <property type="term" value="P:signal transduction"/>
    <property type="evidence" value="ECO:0007669"/>
    <property type="project" value="UniProtKB-KW"/>
</dbReference>
<dbReference type="InterPro" id="IPR019775">
    <property type="entry name" value="WD40_repeat_CS"/>
</dbReference>
<comment type="similarity">
    <text evidence="1">Belongs to the WD repeat G protein beta family.</text>
</comment>
<keyword evidence="4" id="KW-0807">Transducer</keyword>
<dbReference type="PANTHER" id="PTHR19850">
    <property type="entry name" value="GUANINE NUCLEOTIDE-BINDING PROTEIN BETA G PROTEIN BETA"/>
    <property type="match status" value="1"/>
</dbReference>
<feature type="repeat" description="WD" evidence="6">
    <location>
        <begin position="279"/>
        <end position="320"/>
    </location>
</feature>
<feature type="repeat" description="WD" evidence="6">
    <location>
        <begin position="235"/>
        <end position="278"/>
    </location>
</feature>
<feature type="repeat" description="WD" evidence="6">
    <location>
        <begin position="332"/>
        <end position="364"/>
    </location>
</feature>
<gene>
    <name evidence="7" type="ORF">DPX16_2987</name>
</gene>
<dbReference type="EMBL" id="RJVU01072345">
    <property type="protein sequence ID" value="ROI37049.1"/>
    <property type="molecule type" value="Genomic_DNA"/>
</dbReference>
<dbReference type="FunFam" id="2.130.10.10:FF:000020">
    <property type="entry name" value="Guanine nucleotide-binding protein beta subunit"/>
    <property type="match status" value="1"/>
</dbReference>
<dbReference type="InterPro" id="IPR001680">
    <property type="entry name" value="WD40_rpt"/>
</dbReference>
<keyword evidence="2 6" id="KW-0853">WD repeat</keyword>
<comment type="subunit">
    <text evidence="5">May interact with RGS9; this interaction stabilizes both proteins and increases RGS9 GTPase-activating protein (GAP) activity, hence accelerating the deactivation of D(2) dopamine receptor-mediated signaling.</text>
</comment>
<dbReference type="SUPFAM" id="SSF50978">
    <property type="entry name" value="WD40 repeat-like"/>
    <property type="match status" value="1"/>
</dbReference>
<accession>A0A3N0XIN4</accession>
<dbReference type="Pfam" id="PF25391">
    <property type="entry name" value="WD40_Gbeta"/>
    <property type="match status" value="1"/>
</dbReference>
<keyword evidence="8" id="KW-1185">Reference proteome</keyword>
<comment type="caution">
    <text evidence="7">The sequence shown here is derived from an EMBL/GenBank/DDBJ whole genome shotgun (WGS) entry which is preliminary data.</text>
</comment>
<feature type="repeat" description="WD" evidence="6">
    <location>
        <begin position="193"/>
        <end position="234"/>
    </location>
</feature>
<dbReference type="InterPro" id="IPR036322">
    <property type="entry name" value="WD40_repeat_dom_sf"/>
</dbReference>
<dbReference type="SMART" id="SM00320">
    <property type="entry name" value="WD40"/>
    <property type="match status" value="7"/>
</dbReference>
<dbReference type="Gene3D" id="2.130.10.10">
    <property type="entry name" value="YVTN repeat-like/Quinoprotein amine dehydrogenase"/>
    <property type="match status" value="1"/>
</dbReference>
<evidence type="ECO:0000256" key="2">
    <source>
        <dbReference type="ARBA" id="ARBA00022574"/>
    </source>
</evidence>
<name>A0A3N0XIN4_ANAGA</name>
<proteinExistence type="inferred from homology"/>
<evidence type="ECO:0000313" key="8">
    <source>
        <dbReference type="Proteomes" id="UP000281406"/>
    </source>
</evidence>
<dbReference type="OrthoDB" id="10255630at2759"/>
<sequence length="505" mass="55383">MLKRARARPRALVPHDVTPAASSIRALRLQALLRVPALLSPTKHSSPPRTLCFLVEMAAQEVDAQPSDTLTTLKTESETLKSKLEEERAKLHDVELHQVAEKIEALGQFVMKTRRTLKGHGNKVLCMDWCKDKRRIVSSSQEHAVTMPCTWVMACAYAPSGCAVACGGLDNKCSVYPLSLDKNENLAAKKKSVAMHTNYLSACCFTNSDMQILTSSGDGTCALWDVESGQMLQSFHGHAADVLCLDLAPSETGNTFVSGGCDKKACVWDLRTGQCVQSFETHESDINSVRYYPSGDAFASGSDDATCRLYDLRADREVAIYSKESIIFGASSVDFSLSGRLLFGGYNDYTINVWDVLKGTRVSILFGHENRVSTLRVSPDGTAFCSGSWDHTLRVSGKHFLIQCKRIKHCDESLSVCLSVSRSGPECCLNLFLTFIGAAGIEETADSNSVLSAVEYMIRTDCSASTSSSNRHSHSVRRAWYYGMALDGFYGSNSRSVLVCVYERV</sequence>
<dbReference type="Proteomes" id="UP000281406">
    <property type="component" value="Unassembled WGS sequence"/>
</dbReference>
<dbReference type="InterPro" id="IPR015943">
    <property type="entry name" value="WD40/YVTN_repeat-like_dom_sf"/>
</dbReference>
<keyword evidence="3" id="KW-0677">Repeat</keyword>
<reference evidence="7 8" key="1">
    <citation type="submission" date="2018-10" db="EMBL/GenBank/DDBJ databases">
        <title>Genome assembly for a Yunnan-Guizhou Plateau 3E fish, Anabarilius grahami (Regan), and its evolutionary and genetic applications.</title>
        <authorList>
            <person name="Jiang W."/>
        </authorList>
    </citation>
    <scope>NUCLEOTIDE SEQUENCE [LARGE SCALE GENOMIC DNA]</scope>
    <source>
        <strain evidence="7">AG-KIZ</strain>
        <tissue evidence="7">Muscle</tissue>
    </source>
</reference>
<dbReference type="PROSITE" id="PS00678">
    <property type="entry name" value="WD_REPEATS_1"/>
    <property type="match status" value="1"/>
</dbReference>
<evidence type="ECO:0000256" key="5">
    <source>
        <dbReference type="ARBA" id="ARBA00062807"/>
    </source>
</evidence>
<dbReference type="PROSITE" id="PS50294">
    <property type="entry name" value="WD_REPEATS_REGION"/>
    <property type="match status" value="3"/>
</dbReference>
<evidence type="ECO:0000256" key="1">
    <source>
        <dbReference type="ARBA" id="ARBA00009768"/>
    </source>
</evidence>
<feature type="repeat" description="WD" evidence="6">
    <location>
        <begin position="365"/>
        <end position="395"/>
    </location>
</feature>
<evidence type="ECO:0000313" key="7">
    <source>
        <dbReference type="EMBL" id="ROI37049.1"/>
    </source>
</evidence>
<dbReference type="AlphaFoldDB" id="A0A3N0XIN4"/>
<dbReference type="InterPro" id="IPR016346">
    <property type="entry name" value="G-protein_beta_1-5"/>
</dbReference>